<feature type="compositionally biased region" description="Polar residues" evidence="6">
    <location>
        <begin position="99"/>
        <end position="108"/>
    </location>
</feature>
<gene>
    <name evidence="9" type="ORF">PV07_10133</name>
</gene>
<keyword evidence="10" id="KW-1185">Reference proteome</keyword>
<feature type="domain" description="CHY-type" evidence="8">
    <location>
        <begin position="688"/>
        <end position="755"/>
    </location>
</feature>
<dbReference type="InterPro" id="IPR008913">
    <property type="entry name" value="Znf_CHY"/>
</dbReference>
<evidence type="ECO:0000256" key="4">
    <source>
        <dbReference type="PROSITE-ProRule" id="PRU00601"/>
    </source>
</evidence>
<feature type="compositionally biased region" description="Basic and acidic residues" evidence="6">
    <location>
        <begin position="75"/>
        <end position="91"/>
    </location>
</feature>
<evidence type="ECO:0000259" key="8">
    <source>
        <dbReference type="PROSITE" id="PS51266"/>
    </source>
</evidence>
<feature type="region of interest" description="Disordered" evidence="6">
    <location>
        <begin position="26"/>
        <end position="49"/>
    </location>
</feature>
<feature type="domain" description="C3H1-type" evidence="7">
    <location>
        <begin position="48"/>
        <end position="76"/>
    </location>
</feature>
<dbReference type="OrthoDB" id="10253329at2759"/>
<feature type="zinc finger region" description="C3H1-type" evidence="5">
    <location>
        <begin position="48"/>
        <end position="76"/>
    </location>
</feature>
<dbReference type="STRING" id="569365.A0A0D1Z9P1"/>
<dbReference type="GeneID" id="27349327"/>
<feature type="region of interest" description="Disordered" evidence="6">
    <location>
        <begin position="772"/>
        <end position="793"/>
    </location>
</feature>
<dbReference type="InterPro" id="IPR037274">
    <property type="entry name" value="Znf_CHY_sf"/>
</dbReference>
<evidence type="ECO:0000313" key="10">
    <source>
        <dbReference type="Proteomes" id="UP000054466"/>
    </source>
</evidence>
<name>A0A0D1Z9P1_9EURO</name>
<accession>A0A0D1Z9P1</accession>
<evidence type="ECO:0000256" key="2">
    <source>
        <dbReference type="ARBA" id="ARBA00022771"/>
    </source>
</evidence>
<sequence length="810" mass="89006">MNEQHRFANSSIIMSLDDASLSTSRVSTQIQHQPHPQIPPPITSAPAQSQPRVCRFFNTNKGCRAGSQCPFKHLQPKDRVTSTRPKPDHQQADAAQGPSVVQESQSLSHRARALIPGSTPSQKPQSRLQQRDPREFELGQVIKRFSPVRRETSDGTSLSFALAPSDPDFPFELEGGLRCILTLPTAYPQNGRPTIRVTNAEMARGFQINVEKGFDSLVEATPNKTLLALLNELDKNLERFLTSEKAQTIKIIANADKITRVPDPVPEVVRPAFSPTRSVAPRPPTWTAEQRSRAVTKREADIRQLEARMGRIPHYSKSSDGTTFNIPVQIAKSDRLPLSLQPLKEVTLIVPRLYNLEPCTVFLKGVTGPEAENVQWAFERHVRKKLDMTLMAHINYLTQNIHSMASETAEGAAPIASLDVPAPPEAPVDETQSVESRGETAAESRQLILDEDRPHVKIIPRPPEWDRHDSEDGSESSYDSGEYSDSEDEEQDDDEAETEQGGAALPVSSTSTERGIHISFPNLELHNIELLTLASLSISVKCLRCKSPLEISNIKPSGDAAGSSTSSVRTETCSKCTTPFTVSYTPNALHANTVRAGTVEVTGCTIADLLPSVFQPTCASCSTTFPVPPGMVSVRGDTPIQVCRACHAKMTFTIPEVKFLRASSAFASGALPARRPKRENLGISAGTALPDHGTCAHYRHSYRWFRFSCCQRVYPCDRCHDAAEAHVNEHADRMVCGWCSREQRFRSEDCGLCGRSVIRRRKAAGGFWEGGRGTREKGLMSRKEKRKYKRPGGSVVGSAAAAAAKKDGAK</sequence>
<dbReference type="PROSITE" id="PS50103">
    <property type="entry name" value="ZF_C3H1"/>
    <property type="match status" value="1"/>
</dbReference>
<feature type="region of interest" description="Disordered" evidence="6">
    <location>
        <begin position="65"/>
        <end position="137"/>
    </location>
</feature>
<evidence type="ECO:0000256" key="6">
    <source>
        <dbReference type="SAM" id="MobiDB-lite"/>
    </source>
</evidence>
<evidence type="ECO:0000256" key="1">
    <source>
        <dbReference type="ARBA" id="ARBA00022723"/>
    </source>
</evidence>
<dbReference type="EMBL" id="KN847045">
    <property type="protein sequence ID" value="KIW24416.1"/>
    <property type="molecule type" value="Genomic_DNA"/>
</dbReference>
<dbReference type="GO" id="GO:0008270">
    <property type="term" value="F:zinc ion binding"/>
    <property type="evidence" value="ECO:0007669"/>
    <property type="project" value="UniProtKB-KW"/>
</dbReference>
<dbReference type="Proteomes" id="UP000054466">
    <property type="component" value="Unassembled WGS sequence"/>
</dbReference>
<keyword evidence="3 5" id="KW-0862">Zinc</keyword>
<feature type="compositionally biased region" description="Basic and acidic residues" evidence="6">
    <location>
        <begin position="436"/>
        <end position="455"/>
    </location>
</feature>
<feature type="compositionally biased region" description="Acidic residues" evidence="6">
    <location>
        <begin position="482"/>
        <end position="498"/>
    </location>
</feature>
<dbReference type="Pfam" id="PF05495">
    <property type="entry name" value="zf-CHY"/>
    <property type="match status" value="1"/>
</dbReference>
<feature type="compositionally biased region" description="Polar residues" evidence="6">
    <location>
        <begin position="118"/>
        <end position="128"/>
    </location>
</feature>
<dbReference type="VEuPathDB" id="FungiDB:PV07_10133"/>
<dbReference type="Pfam" id="PF00642">
    <property type="entry name" value="zf-CCCH"/>
    <property type="match status" value="1"/>
</dbReference>
<keyword evidence="1 5" id="KW-0479">Metal-binding</keyword>
<dbReference type="PROSITE" id="PS51266">
    <property type="entry name" value="ZF_CHY"/>
    <property type="match status" value="1"/>
</dbReference>
<proteinExistence type="predicted"/>
<keyword evidence="2 4" id="KW-0863">Zinc-finger</keyword>
<evidence type="ECO:0008006" key="11">
    <source>
        <dbReference type="Google" id="ProtNLM"/>
    </source>
</evidence>
<organism evidence="9 10">
    <name type="scientific">Cladophialophora immunda</name>
    <dbReference type="NCBI Taxonomy" id="569365"/>
    <lineage>
        <taxon>Eukaryota</taxon>
        <taxon>Fungi</taxon>
        <taxon>Dikarya</taxon>
        <taxon>Ascomycota</taxon>
        <taxon>Pezizomycotina</taxon>
        <taxon>Eurotiomycetes</taxon>
        <taxon>Chaetothyriomycetidae</taxon>
        <taxon>Chaetothyriales</taxon>
        <taxon>Herpotrichiellaceae</taxon>
        <taxon>Cladophialophora</taxon>
    </lineage>
</organism>
<dbReference type="SUPFAM" id="SSF161219">
    <property type="entry name" value="CHY zinc finger-like"/>
    <property type="match status" value="1"/>
</dbReference>
<dbReference type="RefSeq" id="XP_016244632.1">
    <property type="nucleotide sequence ID" value="XM_016397441.1"/>
</dbReference>
<evidence type="ECO:0000256" key="5">
    <source>
        <dbReference type="PROSITE-ProRule" id="PRU00723"/>
    </source>
</evidence>
<evidence type="ECO:0000313" key="9">
    <source>
        <dbReference type="EMBL" id="KIW24416.1"/>
    </source>
</evidence>
<dbReference type="AlphaFoldDB" id="A0A0D1Z9P1"/>
<evidence type="ECO:0000259" key="7">
    <source>
        <dbReference type="PROSITE" id="PS50103"/>
    </source>
</evidence>
<feature type="region of interest" description="Disordered" evidence="6">
    <location>
        <begin position="417"/>
        <end position="511"/>
    </location>
</feature>
<protein>
    <recommendedName>
        <fullName evidence="11">CHY-type domain-containing protein</fullName>
    </recommendedName>
</protein>
<feature type="compositionally biased region" description="Basic and acidic residues" evidence="6">
    <location>
        <begin position="772"/>
        <end position="782"/>
    </location>
</feature>
<evidence type="ECO:0000256" key="3">
    <source>
        <dbReference type="ARBA" id="ARBA00022833"/>
    </source>
</evidence>
<reference evidence="9 10" key="1">
    <citation type="submission" date="2015-01" db="EMBL/GenBank/DDBJ databases">
        <title>The Genome Sequence of Cladophialophora immunda CBS83496.</title>
        <authorList>
            <consortium name="The Broad Institute Genomics Platform"/>
            <person name="Cuomo C."/>
            <person name="de Hoog S."/>
            <person name="Gorbushina A."/>
            <person name="Stielow B."/>
            <person name="Teixiera M."/>
            <person name="Abouelleil A."/>
            <person name="Chapman S.B."/>
            <person name="Priest M."/>
            <person name="Young S.K."/>
            <person name="Wortman J."/>
            <person name="Nusbaum C."/>
            <person name="Birren B."/>
        </authorList>
    </citation>
    <scope>NUCLEOTIDE SEQUENCE [LARGE SCALE GENOMIC DNA]</scope>
    <source>
        <strain evidence="9 10">CBS 83496</strain>
    </source>
</reference>
<dbReference type="InterPro" id="IPR000571">
    <property type="entry name" value="Znf_CCCH"/>
</dbReference>